<evidence type="ECO:0000256" key="1">
    <source>
        <dbReference type="SAM" id="Phobius"/>
    </source>
</evidence>
<dbReference type="EMBL" id="QWKH01000101">
    <property type="protein sequence ID" value="NBI35322.1"/>
    <property type="molecule type" value="Genomic_DNA"/>
</dbReference>
<keyword evidence="1" id="KW-0812">Transmembrane</keyword>
<dbReference type="AlphaFoldDB" id="A0A7C9JK33"/>
<keyword evidence="1" id="KW-1133">Transmembrane helix</keyword>
<reference evidence="2" key="1">
    <citation type="submission" date="2018-08" db="EMBL/GenBank/DDBJ databases">
        <title>Murine metabolic-syndrome-specific gut microbial biobank.</title>
        <authorList>
            <person name="Liu C."/>
        </authorList>
    </citation>
    <scope>NUCLEOTIDE SEQUENCE [LARGE SCALE GENOMIC DNA]</scope>
    <source>
        <strain evidence="2">Z82</strain>
    </source>
</reference>
<organism evidence="2">
    <name type="scientific">Muribaculaceae bacterium Z82</name>
    <dbReference type="NCBI Taxonomy" id="2304548"/>
    <lineage>
        <taxon>Bacteria</taxon>
        <taxon>Pseudomonadati</taxon>
        <taxon>Bacteroidota</taxon>
        <taxon>Bacteroidia</taxon>
        <taxon>Bacteroidales</taxon>
        <taxon>Muribaculaceae</taxon>
    </lineage>
</organism>
<protein>
    <submittedName>
        <fullName evidence="2">Uncharacterized protein</fullName>
    </submittedName>
</protein>
<accession>A0A7C9JK33</accession>
<feature type="transmembrane region" description="Helical" evidence="1">
    <location>
        <begin position="92"/>
        <end position="112"/>
    </location>
</feature>
<evidence type="ECO:0000313" key="2">
    <source>
        <dbReference type="EMBL" id="NBI35322.1"/>
    </source>
</evidence>
<comment type="caution">
    <text evidence="2">The sequence shown here is derived from an EMBL/GenBank/DDBJ whole genome shotgun (WGS) entry which is preliminary data.</text>
</comment>
<proteinExistence type="predicted"/>
<keyword evidence="1" id="KW-0472">Membrane</keyword>
<sequence length="120" mass="13080">MYSANGITLNGEEFELISKLSAEAFDGQRSVEGGDEDVYRSLCGKGLVKGVKGYGVFVYLGLTVDGRSFVRDWEAQREAERRARRSDRRHDYLVAIVSAAAGFALGALSSYLTNCFGLLG</sequence>
<gene>
    <name evidence="2" type="ORF">D1639_09850</name>
</gene>
<name>A0A7C9JK33_9BACT</name>